<sequence>MASLKMGSRRSQTIRVKFQGLLADLYHEERNDDKYAYVTIPICEIPPDHELFGHIPDNEPFGGHLMIRCPVDDDAIEYEQTEQ</sequence>
<dbReference type="EMBL" id="LAZR01007510">
    <property type="protein sequence ID" value="KKM84807.1"/>
    <property type="molecule type" value="Genomic_DNA"/>
</dbReference>
<comment type="caution">
    <text evidence="1">The sequence shown here is derived from an EMBL/GenBank/DDBJ whole genome shotgun (WGS) entry which is preliminary data.</text>
</comment>
<proteinExistence type="predicted"/>
<gene>
    <name evidence="1" type="ORF">LCGC14_1295480</name>
</gene>
<protein>
    <submittedName>
        <fullName evidence="1">Uncharacterized protein</fullName>
    </submittedName>
</protein>
<name>A0A0F9NU37_9ZZZZ</name>
<accession>A0A0F9NU37</accession>
<organism evidence="1">
    <name type="scientific">marine sediment metagenome</name>
    <dbReference type="NCBI Taxonomy" id="412755"/>
    <lineage>
        <taxon>unclassified sequences</taxon>
        <taxon>metagenomes</taxon>
        <taxon>ecological metagenomes</taxon>
    </lineage>
</organism>
<dbReference type="AlphaFoldDB" id="A0A0F9NU37"/>
<reference evidence="1" key="1">
    <citation type="journal article" date="2015" name="Nature">
        <title>Complex archaea that bridge the gap between prokaryotes and eukaryotes.</title>
        <authorList>
            <person name="Spang A."/>
            <person name="Saw J.H."/>
            <person name="Jorgensen S.L."/>
            <person name="Zaremba-Niedzwiedzka K."/>
            <person name="Martijn J."/>
            <person name="Lind A.E."/>
            <person name="van Eijk R."/>
            <person name="Schleper C."/>
            <person name="Guy L."/>
            <person name="Ettema T.J."/>
        </authorList>
    </citation>
    <scope>NUCLEOTIDE SEQUENCE</scope>
</reference>
<evidence type="ECO:0000313" key="1">
    <source>
        <dbReference type="EMBL" id="KKM84807.1"/>
    </source>
</evidence>